<feature type="region of interest" description="Disordered" evidence="1">
    <location>
        <begin position="1"/>
        <end position="66"/>
    </location>
</feature>
<organism evidence="2">
    <name type="scientific">Xanthomonas hortorum pv. gardneri</name>
    <dbReference type="NCBI Taxonomy" id="2754056"/>
    <lineage>
        <taxon>Bacteria</taxon>
        <taxon>Pseudomonadati</taxon>
        <taxon>Pseudomonadota</taxon>
        <taxon>Gammaproteobacteria</taxon>
        <taxon>Lysobacterales</taxon>
        <taxon>Lysobacteraceae</taxon>
        <taxon>Xanthomonas</taxon>
    </lineage>
</organism>
<dbReference type="EMBL" id="LR828253">
    <property type="protein sequence ID" value="CAD0312702.1"/>
    <property type="molecule type" value="Genomic_DNA"/>
</dbReference>
<feature type="compositionally biased region" description="Polar residues" evidence="1">
    <location>
        <begin position="1"/>
        <end position="17"/>
    </location>
</feature>
<accession>A0A6V7CA04</accession>
<dbReference type="AlphaFoldDB" id="A0A6V7CA04"/>
<gene>
    <name evidence="2" type="ORF">CFBP8129_11360</name>
</gene>
<reference evidence="2" key="1">
    <citation type="submission" date="2020-07" db="EMBL/GenBank/DDBJ databases">
        <authorList>
            <person name="Pothier F. J."/>
        </authorList>
    </citation>
    <scope>NUCLEOTIDE SEQUENCE</scope>
    <source>
        <strain evidence="2">CFBP 8129</strain>
    </source>
</reference>
<name>A0A6V7CA04_9XANT</name>
<evidence type="ECO:0000313" key="2">
    <source>
        <dbReference type="EMBL" id="CAD0312712.1"/>
    </source>
</evidence>
<feature type="compositionally biased region" description="Basic residues" evidence="1">
    <location>
        <begin position="57"/>
        <end position="66"/>
    </location>
</feature>
<dbReference type="Gene3D" id="3.20.20.80">
    <property type="entry name" value="Glycosidases"/>
    <property type="match status" value="1"/>
</dbReference>
<dbReference type="EMBL" id="LR828253">
    <property type="protein sequence ID" value="CAD0312712.1"/>
    <property type="molecule type" value="Genomic_DNA"/>
</dbReference>
<sequence length="388" mass="43049">MSQIDGSAARPQSSGPLNSPVCRHSGGLCANPGTGARSPNSRDWLPILDPEEDPTPHRRQPRRPHVSLHRLVDARAVAGDTDRDRYCGAHRLRRQRPRQSPRLPPQAEARFKLLAARNLRSYRFDVDPRDYATLDTLVPLARQYGITLRPMVYPMSREIGYQLARRYAADIKVWEIGNEQDLVRAEADARIAAMTTMYLGMRQASNELGAGLRFTINITACNSDDRSANARCPGDRNGSLWFLAKAKAAGFNFDHISFHYYAFHHDAGYWTELYLGQLRTAAQTYNTPIFFNELNCAEIYTGNTTGGAAGDRGCYDSLAQLLSNVRANYADVVAEVNVYELLDQTTIQGAEGHFGLMYDLARPKPTLDLLTRFAQPPATAAAAGAPGY</sequence>
<dbReference type="SUPFAM" id="SSF51445">
    <property type="entry name" value="(Trans)glycosidases"/>
    <property type="match status" value="1"/>
</dbReference>
<dbReference type="InterPro" id="IPR017853">
    <property type="entry name" value="GH"/>
</dbReference>
<protein>
    <recommendedName>
        <fullName evidence="3">Arabinogalactan endo-beta-1,4-galactanase</fullName>
    </recommendedName>
</protein>
<proteinExistence type="predicted"/>
<evidence type="ECO:0000256" key="1">
    <source>
        <dbReference type="SAM" id="MobiDB-lite"/>
    </source>
</evidence>
<evidence type="ECO:0008006" key="3">
    <source>
        <dbReference type="Google" id="ProtNLM"/>
    </source>
</evidence>